<keyword evidence="3" id="KW-1185">Reference proteome</keyword>
<dbReference type="PANTHER" id="PTHR31865:SF3">
    <property type="entry name" value="PHOSPHODIESTERASE EPSILON-1, PUTATIVE (DUF1685)-RELATED"/>
    <property type="match status" value="1"/>
</dbReference>
<dbReference type="EnsemblPlants" id="Kaladp0022s0186.1.v1.1">
    <property type="protein sequence ID" value="Kaladp0022s0186.1.v1.1"/>
    <property type="gene ID" value="Kaladp0022s0186.v1.1"/>
</dbReference>
<proteinExistence type="predicted"/>
<dbReference type="OMA" id="CSWIISS"/>
<name>A0A7N0T4Y6_KALFE</name>
<evidence type="ECO:0000313" key="2">
    <source>
        <dbReference type="EnsemblPlants" id="Kaladp0022s0186.1.v1.1"/>
    </source>
</evidence>
<evidence type="ECO:0000313" key="3">
    <source>
        <dbReference type="Proteomes" id="UP000594263"/>
    </source>
</evidence>
<organism evidence="2 3">
    <name type="scientific">Kalanchoe fedtschenkoi</name>
    <name type="common">Lavender scallops</name>
    <name type="synonym">South American air plant</name>
    <dbReference type="NCBI Taxonomy" id="63787"/>
    <lineage>
        <taxon>Eukaryota</taxon>
        <taxon>Viridiplantae</taxon>
        <taxon>Streptophyta</taxon>
        <taxon>Embryophyta</taxon>
        <taxon>Tracheophyta</taxon>
        <taxon>Spermatophyta</taxon>
        <taxon>Magnoliopsida</taxon>
        <taxon>eudicotyledons</taxon>
        <taxon>Gunneridae</taxon>
        <taxon>Pentapetalae</taxon>
        <taxon>Saxifragales</taxon>
        <taxon>Crassulaceae</taxon>
        <taxon>Kalanchoe</taxon>
    </lineage>
</organism>
<reference evidence="2" key="1">
    <citation type="submission" date="2021-01" db="UniProtKB">
        <authorList>
            <consortium name="EnsemblPlants"/>
        </authorList>
    </citation>
    <scope>IDENTIFICATION</scope>
</reference>
<sequence>MSEGRMSREEEPTTSEREEQKRMSLAARRWNSKKRFSKQLSIMCQSQQDIAWEKRRSQIRRKSGPVHDAEDLTDEDMKELKGFMELGFRFSEEDGERLGSTLPALDLYLAVNRHVCPSPVSTPHSARLSPASSFAGSPTRDSDHWKICSPGEDPKQVKNKLRQWAQVVAFSVMHSQ</sequence>
<dbReference type="Gramene" id="Kaladp0022s0186.1.v1.1">
    <property type="protein sequence ID" value="Kaladp0022s0186.1.v1.1"/>
    <property type="gene ID" value="Kaladp0022s0186.v1.1"/>
</dbReference>
<feature type="region of interest" description="Disordered" evidence="1">
    <location>
        <begin position="1"/>
        <end position="27"/>
    </location>
</feature>
<dbReference type="Pfam" id="PF07939">
    <property type="entry name" value="DUF1685"/>
    <property type="match status" value="1"/>
</dbReference>
<dbReference type="AlphaFoldDB" id="A0A7N0T4Y6"/>
<dbReference type="PANTHER" id="PTHR31865">
    <property type="entry name" value="OSJNBA0071G03.3 PROTEIN"/>
    <property type="match status" value="1"/>
</dbReference>
<dbReference type="Proteomes" id="UP000594263">
    <property type="component" value="Unplaced"/>
</dbReference>
<accession>A0A7N0T4Y6</accession>
<feature type="compositionally biased region" description="Polar residues" evidence="1">
    <location>
        <begin position="120"/>
        <end position="136"/>
    </location>
</feature>
<protein>
    <submittedName>
        <fullName evidence="2">Uncharacterized protein</fullName>
    </submittedName>
</protein>
<evidence type="ECO:0000256" key="1">
    <source>
        <dbReference type="SAM" id="MobiDB-lite"/>
    </source>
</evidence>
<feature type="compositionally biased region" description="Basic and acidic residues" evidence="1">
    <location>
        <begin position="1"/>
        <end position="22"/>
    </location>
</feature>
<dbReference type="InterPro" id="IPR012881">
    <property type="entry name" value="DUF1685"/>
</dbReference>
<feature type="region of interest" description="Disordered" evidence="1">
    <location>
        <begin position="120"/>
        <end position="143"/>
    </location>
</feature>